<name>E6VZE1_PSEA9</name>
<evidence type="ECO:0000313" key="2">
    <source>
        <dbReference type="EMBL" id="ADU64013.1"/>
    </source>
</evidence>
<dbReference type="HOGENOM" id="CLU_137836_0_0_7"/>
<dbReference type="KEGG" id="das:Daes_3020"/>
<reference evidence="3" key="1">
    <citation type="submission" date="2010-12" db="EMBL/GenBank/DDBJ databases">
        <title>Complete sequence of Desulfovibrio aespoeensis Aspo-2.</title>
        <authorList>
            <consortium name="US DOE Joint Genome Institute"/>
            <person name="Lucas S."/>
            <person name="Copeland A."/>
            <person name="Lapidus A."/>
            <person name="Cheng J.-F."/>
            <person name="Goodwin L."/>
            <person name="Pitluck S."/>
            <person name="Chertkov O."/>
            <person name="Misra M."/>
            <person name="Detter J.C."/>
            <person name="Han C."/>
            <person name="Tapia R."/>
            <person name="Land M."/>
            <person name="Hauser L."/>
            <person name="Kyrpides N."/>
            <person name="Ivanova N."/>
            <person name="Ovchinnikova G."/>
            <person name="Pedersen K."/>
            <person name="Jagevall S."/>
            <person name="Hazen T."/>
            <person name="Woyke T."/>
        </authorList>
    </citation>
    <scope>NUCLEOTIDE SEQUENCE [LARGE SCALE GENOMIC DNA]</scope>
    <source>
        <strain evidence="3">ATCC 700646 / DSM 10631 / Aspo-2</strain>
    </source>
</reference>
<accession>E6VZE1</accession>
<dbReference type="OrthoDB" id="5518730at2"/>
<dbReference type="EMBL" id="CP002431">
    <property type="protein sequence ID" value="ADU64013.1"/>
    <property type="molecule type" value="Genomic_DNA"/>
</dbReference>
<evidence type="ECO:0000313" key="3">
    <source>
        <dbReference type="Proteomes" id="UP000002191"/>
    </source>
</evidence>
<proteinExistence type="predicted"/>
<dbReference type="RefSeq" id="WP_013515914.1">
    <property type="nucleotide sequence ID" value="NC_014844.1"/>
</dbReference>
<gene>
    <name evidence="2" type="ordered locus">Daes_3020</name>
</gene>
<dbReference type="AlphaFoldDB" id="E6VZE1"/>
<sequence length="158" mass="16751">MKIRPDQIEGIQPEQTQRRTATQSTPGQAFGEFLNQEVARGESPTAAAAVMPPLMANPLLATGALDQVQSVDKTGAAVAGQVESILDKWDSYAATLQTSGASLKAAYGTLDEIASGVEAIRTDEPDLASTHPGLKSIVDELDAMAATERFKFNRGDYI</sequence>
<reference evidence="2 3" key="2">
    <citation type="journal article" date="2014" name="Genome Announc.">
        <title>Complete Genome Sequence of the Subsurface, Mesophilic Sulfate-Reducing Bacterium Desulfovibrio aespoeensis Aspo-2.</title>
        <authorList>
            <person name="Pedersen K."/>
            <person name="Bengtsson A."/>
            <person name="Edlund J."/>
            <person name="Rabe L."/>
            <person name="Hazen T."/>
            <person name="Chakraborty R."/>
            <person name="Goodwin L."/>
            <person name="Shapiro N."/>
        </authorList>
    </citation>
    <scope>NUCLEOTIDE SEQUENCE [LARGE SCALE GENOMIC DNA]</scope>
    <source>
        <strain evidence="3">ATCC 700646 / DSM 10631 / Aspo-2</strain>
    </source>
</reference>
<keyword evidence="3" id="KW-1185">Reference proteome</keyword>
<evidence type="ECO:0000256" key="1">
    <source>
        <dbReference type="SAM" id="MobiDB-lite"/>
    </source>
</evidence>
<protein>
    <submittedName>
        <fullName evidence="2">Uncharacterized protein</fullName>
    </submittedName>
</protein>
<organism evidence="2 3">
    <name type="scientific">Pseudodesulfovibrio aespoeensis (strain ATCC 700646 / DSM 10631 / Aspo-2)</name>
    <name type="common">Desulfovibrio aespoeensis</name>
    <dbReference type="NCBI Taxonomy" id="643562"/>
    <lineage>
        <taxon>Bacteria</taxon>
        <taxon>Pseudomonadati</taxon>
        <taxon>Thermodesulfobacteriota</taxon>
        <taxon>Desulfovibrionia</taxon>
        <taxon>Desulfovibrionales</taxon>
        <taxon>Desulfovibrionaceae</taxon>
    </lineage>
</organism>
<feature type="compositionally biased region" description="Polar residues" evidence="1">
    <location>
        <begin position="13"/>
        <end position="25"/>
    </location>
</feature>
<feature type="region of interest" description="Disordered" evidence="1">
    <location>
        <begin position="1"/>
        <end position="25"/>
    </location>
</feature>
<dbReference type="eggNOG" id="ENOG503325D">
    <property type="taxonomic scope" value="Bacteria"/>
</dbReference>
<dbReference type="Proteomes" id="UP000002191">
    <property type="component" value="Chromosome"/>
</dbReference>